<name>A0A6P4Z5K6_BRABE</name>
<evidence type="ECO:0000313" key="4">
    <source>
        <dbReference type="RefSeq" id="XP_019626367.1"/>
    </source>
</evidence>
<proteinExistence type="predicted"/>
<keyword evidence="2" id="KW-1185">Reference proteome</keyword>
<dbReference type="RefSeq" id="XP_019626367.1">
    <property type="nucleotide sequence ID" value="XM_019770808.1"/>
</dbReference>
<dbReference type="Proteomes" id="UP000515135">
    <property type="component" value="Unplaced"/>
</dbReference>
<gene>
    <name evidence="3 4" type="primary">LOC109471476</name>
</gene>
<dbReference type="RefSeq" id="XP_019626366.1">
    <property type="nucleotide sequence ID" value="XM_019770807.1"/>
</dbReference>
<dbReference type="OrthoDB" id="7419139at2759"/>
<accession>A0A6P4Z5K6</accession>
<dbReference type="Pfam" id="PF02958">
    <property type="entry name" value="EcKL"/>
    <property type="match status" value="1"/>
</dbReference>
<dbReference type="KEGG" id="bbel:109471476"/>
<evidence type="ECO:0000313" key="2">
    <source>
        <dbReference type="Proteomes" id="UP000515135"/>
    </source>
</evidence>
<dbReference type="InterPro" id="IPR004119">
    <property type="entry name" value="EcKL"/>
</dbReference>
<sequence>MAATSEIAIPQCAEDIAPCWVQQVLQKDLPGISITDVHVKGSVNQGEGYTSDIVAFDAVGIRNGVSQRYSLVAKLTDFERPLTIIKDWSKDFQIKMETTEVEFYSKAVPDFLSVAVPSTEIKSKPGNEDNENHPADSFKFLPKCYFAATDPSSMVSVRVMENLKSQGFSIKANRQLLSREEMMLAAGALAQLHGLSHRLELREGVPLPEKYDWIMTQSDISDEMMDRVTYQYQIAVKAFAAAFPDQVDLVARLEKLELKELLLNEGLSSRLKVVNHAECWINNIMFKYTESVPTDVKLVDWQSPRYLPPTYDLTLLFLCNTSWDVFHNHRDAILAHYHHKLMETLDPNESSGLQSYTLDQLKADFKADCVEAVWGRIFRLMVLPAGPDLLKILQEIQEWGVI</sequence>
<dbReference type="SUPFAM" id="SSF56112">
    <property type="entry name" value="Protein kinase-like (PK-like)"/>
    <property type="match status" value="1"/>
</dbReference>
<dbReference type="GeneID" id="109471476"/>
<organism evidence="2 4">
    <name type="scientific">Branchiostoma belcheri</name>
    <name type="common">Amphioxus</name>
    <dbReference type="NCBI Taxonomy" id="7741"/>
    <lineage>
        <taxon>Eukaryota</taxon>
        <taxon>Metazoa</taxon>
        <taxon>Chordata</taxon>
        <taxon>Cephalochordata</taxon>
        <taxon>Leptocardii</taxon>
        <taxon>Amphioxiformes</taxon>
        <taxon>Branchiostomatidae</taxon>
        <taxon>Branchiostoma</taxon>
    </lineage>
</organism>
<dbReference type="InterPro" id="IPR011009">
    <property type="entry name" value="Kinase-like_dom_sf"/>
</dbReference>
<reference evidence="3 4" key="1">
    <citation type="submission" date="2025-04" db="UniProtKB">
        <authorList>
            <consortium name="RefSeq"/>
        </authorList>
    </citation>
    <scope>IDENTIFICATION</scope>
    <source>
        <tissue evidence="3 4">Gonad</tissue>
    </source>
</reference>
<protein>
    <submittedName>
        <fullName evidence="3 4">Uncharacterized protein LOC109471476</fullName>
    </submittedName>
</protein>
<dbReference type="PANTHER" id="PTHR11012:SF30">
    <property type="entry name" value="PROTEIN KINASE-LIKE DOMAIN-CONTAINING"/>
    <property type="match status" value="1"/>
</dbReference>
<dbReference type="Gene3D" id="3.90.1200.10">
    <property type="match status" value="1"/>
</dbReference>
<evidence type="ECO:0000313" key="3">
    <source>
        <dbReference type="RefSeq" id="XP_019626366.1"/>
    </source>
</evidence>
<dbReference type="SMART" id="SM00587">
    <property type="entry name" value="CHK"/>
    <property type="match status" value="1"/>
</dbReference>
<dbReference type="AlphaFoldDB" id="A0A6P4Z5K6"/>
<dbReference type="InterPro" id="IPR015897">
    <property type="entry name" value="CHK_kinase-like"/>
</dbReference>
<evidence type="ECO:0000259" key="1">
    <source>
        <dbReference type="SMART" id="SM00587"/>
    </source>
</evidence>
<dbReference type="PANTHER" id="PTHR11012">
    <property type="entry name" value="PROTEIN KINASE-LIKE DOMAIN-CONTAINING"/>
    <property type="match status" value="1"/>
</dbReference>
<feature type="domain" description="CHK kinase-like" evidence="1">
    <location>
        <begin position="158"/>
        <end position="347"/>
    </location>
</feature>